<dbReference type="EMBL" id="MGKO01000008">
    <property type="protein sequence ID" value="OGN27587.1"/>
    <property type="molecule type" value="Genomic_DNA"/>
</dbReference>
<evidence type="ECO:0000256" key="3">
    <source>
        <dbReference type="ARBA" id="ARBA00023274"/>
    </source>
</evidence>
<dbReference type="PANTHER" id="PTHR15893">
    <property type="entry name" value="RIBOSOMAL PROTEIN L27"/>
    <property type="match status" value="1"/>
</dbReference>
<name>A0A1F8GQ64_9BACT</name>
<organism evidence="6 7">
    <name type="scientific">Candidatus Yanofskybacteria bacterium RIFCSPLOWO2_01_FULL_49_17</name>
    <dbReference type="NCBI Taxonomy" id="1802700"/>
    <lineage>
        <taxon>Bacteria</taxon>
        <taxon>Candidatus Yanofskyibacteriota</taxon>
    </lineage>
</organism>
<gene>
    <name evidence="6" type="ORF">A2941_01150</name>
</gene>
<dbReference type="AlphaFoldDB" id="A0A1F8GQ64"/>
<evidence type="ECO:0000256" key="1">
    <source>
        <dbReference type="ARBA" id="ARBA00010797"/>
    </source>
</evidence>
<evidence type="ECO:0000256" key="2">
    <source>
        <dbReference type="ARBA" id="ARBA00022980"/>
    </source>
</evidence>
<dbReference type="SUPFAM" id="SSF110324">
    <property type="entry name" value="Ribosomal L27 protein-like"/>
    <property type="match status" value="1"/>
</dbReference>
<protein>
    <recommendedName>
        <fullName evidence="4">Large ribosomal subunit protein bL27</fullName>
    </recommendedName>
    <alternativeName>
        <fullName evidence="5">50S ribosomal protein L27</fullName>
    </alternativeName>
</protein>
<sequence>MAHTKAIGTTKNGRDSQPKYLGVKLADGQTANAGSIIIRQHGTKFLAGQGVRLGSDYTIYASMPGKVRFTTKRKTGFNGDRRIVKVVNVVPN</sequence>
<dbReference type="FunFam" id="2.40.50.100:FF:000060">
    <property type="entry name" value="Apicoplast ribosomal protein L27"/>
    <property type="match status" value="1"/>
</dbReference>
<dbReference type="Pfam" id="PF01016">
    <property type="entry name" value="Ribosomal_L27"/>
    <property type="match status" value="1"/>
</dbReference>
<dbReference type="NCBIfam" id="TIGR00062">
    <property type="entry name" value="L27"/>
    <property type="match status" value="1"/>
</dbReference>
<dbReference type="PANTHER" id="PTHR15893:SF0">
    <property type="entry name" value="LARGE RIBOSOMAL SUBUNIT PROTEIN BL27M"/>
    <property type="match status" value="1"/>
</dbReference>
<comment type="caution">
    <text evidence="6">The sequence shown here is derived from an EMBL/GenBank/DDBJ whole genome shotgun (WGS) entry which is preliminary data.</text>
</comment>
<comment type="similarity">
    <text evidence="1">Belongs to the bacterial ribosomal protein bL27 family.</text>
</comment>
<evidence type="ECO:0000313" key="7">
    <source>
        <dbReference type="Proteomes" id="UP000178444"/>
    </source>
</evidence>
<evidence type="ECO:0000256" key="5">
    <source>
        <dbReference type="ARBA" id="ARBA00035477"/>
    </source>
</evidence>
<dbReference type="Proteomes" id="UP000178444">
    <property type="component" value="Unassembled WGS sequence"/>
</dbReference>
<evidence type="ECO:0000256" key="4">
    <source>
        <dbReference type="ARBA" id="ARBA00035175"/>
    </source>
</evidence>
<keyword evidence="3" id="KW-0687">Ribonucleoprotein</keyword>
<dbReference type="Gene3D" id="2.40.50.100">
    <property type="match status" value="1"/>
</dbReference>
<dbReference type="GO" id="GO:0003735">
    <property type="term" value="F:structural constituent of ribosome"/>
    <property type="evidence" value="ECO:0007669"/>
    <property type="project" value="InterPro"/>
</dbReference>
<dbReference type="InterPro" id="IPR001684">
    <property type="entry name" value="Ribosomal_bL27"/>
</dbReference>
<proteinExistence type="inferred from homology"/>
<dbReference type="GO" id="GO:0006412">
    <property type="term" value="P:translation"/>
    <property type="evidence" value="ECO:0007669"/>
    <property type="project" value="InterPro"/>
</dbReference>
<dbReference type="PRINTS" id="PR00063">
    <property type="entry name" value="RIBOSOMALL27"/>
</dbReference>
<dbReference type="GO" id="GO:0022625">
    <property type="term" value="C:cytosolic large ribosomal subunit"/>
    <property type="evidence" value="ECO:0007669"/>
    <property type="project" value="TreeGrafter"/>
</dbReference>
<keyword evidence="2 6" id="KW-0689">Ribosomal protein</keyword>
<reference evidence="6 7" key="1">
    <citation type="journal article" date="2016" name="Nat. Commun.">
        <title>Thousands of microbial genomes shed light on interconnected biogeochemical processes in an aquifer system.</title>
        <authorList>
            <person name="Anantharaman K."/>
            <person name="Brown C.T."/>
            <person name="Hug L.A."/>
            <person name="Sharon I."/>
            <person name="Castelle C.J."/>
            <person name="Probst A.J."/>
            <person name="Thomas B.C."/>
            <person name="Singh A."/>
            <person name="Wilkins M.J."/>
            <person name="Karaoz U."/>
            <person name="Brodie E.L."/>
            <person name="Williams K.H."/>
            <person name="Hubbard S.S."/>
            <person name="Banfield J.F."/>
        </authorList>
    </citation>
    <scope>NUCLEOTIDE SEQUENCE [LARGE SCALE GENOMIC DNA]</scope>
</reference>
<accession>A0A1F8GQ64</accession>
<evidence type="ECO:0000313" key="6">
    <source>
        <dbReference type="EMBL" id="OGN27587.1"/>
    </source>
</evidence>